<dbReference type="eggNOG" id="KOG0156">
    <property type="taxonomic scope" value="Eukaryota"/>
</dbReference>
<evidence type="ECO:0000256" key="1">
    <source>
        <dbReference type="ARBA" id="ARBA00001971"/>
    </source>
</evidence>
<evidence type="ECO:0000256" key="7">
    <source>
        <dbReference type="ARBA" id="ARBA00023004"/>
    </source>
</evidence>
<comment type="similarity">
    <text evidence="3">Belongs to the cytochrome P450 family.</text>
</comment>
<sequence>MSQPKVAAGKASHFVASDELSKFRDTENPDEIVEDIAYAGQPGEETTAATLTIFVLVMTLYPEVQARAQAEIDDVAGPDRLPDFDGHASMPYVEAVYRETLRWKPIAPIPQRKLICVAGALIIPNVWAMSQNTDRYPSPSSFDPSRFLDGDGNLVGGEPSYVFGFGRRIRPGRHFANASLWPAMICVLGRFRIEKVKDVAVDDIEPNPEWTVGLTT</sequence>
<organism evidence="9 10">
    <name type="scientific">Coniophora puteana (strain RWD-64-598)</name>
    <name type="common">Brown rot fungus</name>
    <dbReference type="NCBI Taxonomy" id="741705"/>
    <lineage>
        <taxon>Eukaryota</taxon>
        <taxon>Fungi</taxon>
        <taxon>Dikarya</taxon>
        <taxon>Basidiomycota</taxon>
        <taxon>Agaricomycotina</taxon>
        <taxon>Agaricomycetes</taxon>
        <taxon>Agaricomycetidae</taxon>
        <taxon>Boletales</taxon>
        <taxon>Coniophorineae</taxon>
        <taxon>Coniophoraceae</taxon>
        <taxon>Coniophora</taxon>
    </lineage>
</organism>
<comment type="cofactor">
    <cofactor evidence="1">
        <name>heme</name>
        <dbReference type="ChEBI" id="CHEBI:30413"/>
    </cofactor>
</comment>
<proteinExistence type="inferred from homology"/>
<protein>
    <submittedName>
        <fullName evidence="9">Cytochrome P450</fullName>
    </submittedName>
</protein>
<keyword evidence="5" id="KW-0479">Metal-binding</keyword>
<evidence type="ECO:0000256" key="4">
    <source>
        <dbReference type="ARBA" id="ARBA00022617"/>
    </source>
</evidence>
<accession>R7SCW5</accession>
<dbReference type="GeneID" id="19204304"/>
<dbReference type="KEGG" id="cput:CONPUDRAFT_160508"/>
<evidence type="ECO:0000313" key="10">
    <source>
        <dbReference type="Proteomes" id="UP000053558"/>
    </source>
</evidence>
<dbReference type="RefSeq" id="XP_007775840.1">
    <property type="nucleotide sequence ID" value="XM_007777650.1"/>
</dbReference>
<dbReference type="PANTHER" id="PTHR46300">
    <property type="entry name" value="P450, PUTATIVE (EUROFUNG)-RELATED-RELATED"/>
    <property type="match status" value="1"/>
</dbReference>
<dbReference type="GO" id="GO:0016705">
    <property type="term" value="F:oxidoreductase activity, acting on paired donors, with incorporation or reduction of molecular oxygen"/>
    <property type="evidence" value="ECO:0007669"/>
    <property type="project" value="InterPro"/>
</dbReference>
<dbReference type="InterPro" id="IPR001128">
    <property type="entry name" value="Cyt_P450"/>
</dbReference>
<evidence type="ECO:0000256" key="2">
    <source>
        <dbReference type="ARBA" id="ARBA00005179"/>
    </source>
</evidence>
<keyword evidence="7" id="KW-0408">Iron</keyword>
<keyword evidence="4" id="KW-0349">Heme</keyword>
<evidence type="ECO:0000256" key="6">
    <source>
        <dbReference type="ARBA" id="ARBA00023002"/>
    </source>
</evidence>
<evidence type="ECO:0000313" key="9">
    <source>
        <dbReference type="EMBL" id="EIW74016.1"/>
    </source>
</evidence>
<dbReference type="InterPro" id="IPR036396">
    <property type="entry name" value="Cyt_P450_sf"/>
</dbReference>
<dbReference type="EMBL" id="JH711596">
    <property type="protein sequence ID" value="EIW74016.1"/>
    <property type="molecule type" value="Genomic_DNA"/>
</dbReference>
<dbReference type="InterPro" id="IPR002401">
    <property type="entry name" value="Cyt_P450_E_grp-I"/>
</dbReference>
<dbReference type="GO" id="GO:0020037">
    <property type="term" value="F:heme binding"/>
    <property type="evidence" value="ECO:0007669"/>
    <property type="project" value="InterPro"/>
</dbReference>
<comment type="pathway">
    <text evidence="2">Secondary metabolite biosynthesis.</text>
</comment>
<dbReference type="InterPro" id="IPR050364">
    <property type="entry name" value="Cytochrome_P450_fung"/>
</dbReference>
<dbReference type="GO" id="GO:0005506">
    <property type="term" value="F:iron ion binding"/>
    <property type="evidence" value="ECO:0007669"/>
    <property type="project" value="InterPro"/>
</dbReference>
<dbReference type="OMA" id="HAVIHEC"/>
<dbReference type="PANTHER" id="PTHR46300:SF5">
    <property type="entry name" value="CYTOCHROME P450"/>
    <property type="match status" value="1"/>
</dbReference>
<evidence type="ECO:0000256" key="5">
    <source>
        <dbReference type="ARBA" id="ARBA00022723"/>
    </source>
</evidence>
<dbReference type="GO" id="GO:0004497">
    <property type="term" value="F:monooxygenase activity"/>
    <property type="evidence" value="ECO:0007669"/>
    <property type="project" value="UniProtKB-KW"/>
</dbReference>
<dbReference type="AlphaFoldDB" id="R7SCW5"/>
<dbReference type="Proteomes" id="UP000053558">
    <property type="component" value="Unassembled WGS sequence"/>
</dbReference>
<reference evidence="10" key="1">
    <citation type="journal article" date="2012" name="Science">
        <title>The Paleozoic origin of enzymatic lignin decomposition reconstructed from 31 fungal genomes.</title>
        <authorList>
            <person name="Floudas D."/>
            <person name="Binder M."/>
            <person name="Riley R."/>
            <person name="Barry K."/>
            <person name="Blanchette R.A."/>
            <person name="Henrissat B."/>
            <person name="Martinez A.T."/>
            <person name="Otillar R."/>
            <person name="Spatafora J.W."/>
            <person name="Yadav J.S."/>
            <person name="Aerts A."/>
            <person name="Benoit I."/>
            <person name="Boyd A."/>
            <person name="Carlson A."/>
            <person name="Copeland A."/>
            <person name="Coutinho P.M."/>
            <person name="de Vries R.P."/>
            <person name="Ferreira P."/>
            <person name="Findley K."/>
            <person name="Foster B."/>
            <person name="Gaskell J."/>
            <person name="Glotzer D."/>
            <person name="Gorecki P."/>
            <person name="Heitman J."/>
            <person name="Hesse C."/>
            <person name="Hori C."/>
            <person name="Igarashi K."/>
            <person name="Jurgens J.A."/>
            <person name="Kallen N."/>
            <person name="Kersten P."/>
            <person name="Kohler A."/>
            <person name="Kuees U."/>
            <person name="Kumar T.K.A."/>
            <person name="Kuo A."/>
            <person name="LaButti K."/>
            <person name="Larrondo L.F."/>
            <person name="Lindquist E."/>
            <person name="Ling A."/>
            <person name="Lombard V."/>
            <person name="Lucas S."/>
            <person name="Lundell T."/>
            <person name="Martin R."/>
            <person name="McLaughlin D.J."/>
            <person name="Morgenstern I."/>
            <person name="Morin E."/>
            <person name="Murat C."/>
            <person name="Nagy L.G."/>
            <person name="Nolan M."/>
            <person name="Ohm R.A."/>
            <person name="Patyshakuliyeva A."/>
            <person name="Rokas A."/>
            <person name="Ruiz-Duenas F.J."/>
            <person name="Sabat G."/>
            <person name="Salamov A."/>
            <person name="Samejima M."/>
            <person name="Schmutz J."/>
            <person name="Slot J.C."/>
            <person name="St John F."/>
            <person name="Stenlid J."/>
            <person name="Sun H."/>
            <person name="Sun S."/>
            <person name="Syed K."/>
            <person name="Tsang A."/>
            <person name="Wiebenga A."/>
            <person name="Young D."/>
            <person name="Pisabarro A."/>
            <person name="Eastwood D.C."/>
            <person name="Martin F."/>
            <person name="Cullen D."/>
            <person name="Grigoriev I.V."/>
            <person name="Hibbett D.S."/>
        </authorList>
    </citation>
    <scope>NUCLEOTIDE SEQUENCE [LARGE SCALE GENOMIC DNA]</scope>
    <source>
        <strain evidence="10">RWD-64-598 SS2</strain>
    </source>
</reference>
<evidence type="ECO:0000256" key="3">
    <source>
        <dbReference type="ARBA" id="ARBA00010617"/>
    </source>
</evidence>
<dbReference type="PRINTS" id="PR00463">
    <property type="entry name" value="EP450I"/>
</dbReference>
<name>R7SCW5_CONPW</name>
<gene>
    <name evidence="9" type="ORF">CONPUDRAFT_160508</name>
</gene>
<keyword evidence="8" id="KW-0503">Monooxygenase</keyword>
<evidence type="ECO:0000256" key="8">
    <source>
        <dbReference type="ARBA" id="ARBA00023033"/>
    </source>
</evidence>
<dbReference type="Pfam" id="PF00067">
    <property type="entry name" value="p450"/>
    <property type="match status" value="1"/>
</dbReference>
<keyword evidence="6" id="KW-0560">Oxidoreductase</keyword>
<dbReference type="SUPFAM" id="SSF48264">
    <property type="entry name" value="Cytochrome P450"/>
    <property type="match status" value="1"/>
</dbReference>
<keyword evidence="10" id="KW-1185">Reference proteome</keyword>
<dbReference type="OrthoDB" id="2789670at2759"/>
<dbReference type="Gene3D" id="1.10.630.10">
    <property type="entry name" value="Cytochrome P450"/>
    <property type="match status" value="1"/>
</dbReference>